<accession>A0ABW2LCV4</accession>
<dbReference type="SUPFAM" id="SSF53098">
    <property type="entry name" value="Ribonuclease H-like"/>
    <property type="match status" value="1"/>
</dbReference>
<dbReference type="InterPro" id="IPR012337">
    <property type="entry name" value="RNaseH-like_sf"/>
</dbReference>
<dbReference type="NCBIfam" id="NF033592">
    <property type="entry name" value="transpos_IS4_1"/>
    <property type="match status" value="1"/>
</dbReference>
<feature type="domain" description="Transposase IS4-like" evidence="1">
    <location>
        <begin position="150"/>
        <end position="352"/>
    </location>
</feature>
<organism evidence="2 3">
    <name type="scientific">Haloferula chungangensis</name>
    <dbReference type="NCBI Taxonomy" id="1048331"/>
    <lineage>
        <taxon>Bacteria</taxon>
        <taxon>Pseudomonadati</taxon>
        <taxon>Verrucomicrobiota</taxon>
        <taxon>Verrucomicrobiia</taxon>
        <taxon>Verrucomicrobiales</taxon>
        <taxon>Verrucomicrobiaceae</taxon>
        <taxon>Haloferula</taxon>
    </lineage>
</organism>
<feature type="non-terminal residue" evidence="2">
    <location>
        <position position="354"/>
    </location>
</feature>
<comment type="caution">
    <text evidence="2">The sequence shown here is derived from an EMBL/GenBank/DDBJ whole genome shotgun (WGS) entry which is preliminary data.</text>
</comment>
<dbReference type="RefSeq" id="WP_379716232.1">
    <property type="nucleotide sequence ID" value="NZ_JBHTBS010000017.1"/>
</dbReference>
<dbReference type="Pfam" id="PF01609">
    <property type="entry name" value="DDE_Tnp_1"/>
    <property type="match status" value="1"/>
</dbReference>
<keyword evidence="3" id="KW-1185">Reference proteome</keyword>
<proteinExistence type="predicted"/>
<name>A0ABW2LCV4_9BACT</name>
<evidence type="ECO:0000313" key="3">
    <source>
        <dbReference type="Proteomes" id="UP001596472"/>
    </source>
</evidence>
<dbReference type="InterPro" id="IPR002559">
    <property type="entry name" value="Transposase_11"/>
</dbReference>
<protein>
    <submittedName>
        <fullName evidence="2">IS4 family transposase</fullName>
    </submittedName>
</protein>
<sequence>MTKNQPLLSGFPTQLCGSAKRRLQDIIAATRRALADSSIATYAMQFSHVLPADFLHGLSVSRRIRQYCNVTVFWAWLAQILEANASLSKGVSLIQAWCEDAGLPAPGKDTGAYSKGRGRLPMKFLEAVNRRINDRLSTRIRPEDTYRGHVVKSIDGSSVALDDTEENQAEFPQPSSQDVGCGFPVMGIMGVLNHAHGGWEDFAEGEQSAHDAPIYRKLLHCFNPGDILCGDRAFCTYELMATLHERSVHTLMRLHQARHRSLDWRRGRRIGSNQRLVIWKRPAQQPSGSTLNAEEWAALPEEMEIRLIRFWFEDRDGKKRRMVLATTLTDHESYDWLELSALYAQRWDIELKLR</sequence>
<dbReference type="Proteomes" id="UP001596472">
    <property type="component" value="Unassembled WGS sequence"/>
</dbReference>
<dbReference type="InterPro" id="IPR047952">
    <property type="entry name" value="Transpos_IS4"/>
</dbReference>
<evidence type="ECO:0000313" key="2">
    <source>
        <dbReference type="EMBL" id="MFC7339430.1"/>
    </source>
</evidence>
<gene>
    <name evidence="2" type="ORF">ACFQY0_19715</name>
</gene>
<evidence type="ECO:0000259" key="1">
    <source>
        <dbReference type="Pfam" id="PF01609"/>
    </source>
</evidence>
<reference evidence="3" key="1">
    <citation type="journal article" date="2019" name="Int. J. Syst. Evol. Microbiol.">
        <title>The Global Catalogue of Microorganisms (GCM) 10K type strain sequencing project: providing services to taxonomists for standard genome sequencing and annotation.</title>
        <authorList>
            <consortium name="The Broad Institute Genomics Platform"/>
            <consortium name="The Broad Institute Genome Sequencing Center for Infectious Disease"/>
            <person name="Wu L."/>
            <person name="Ma J."/>
        </authorList>
    </citation>
    <scope>NUCLEOTIDE SEQUENCE [LARGE SCALE GENOMIC DNA]</scope>
    <source>
        <strain evidence="3">CGMCC 4.1467</strain>
    </source>
</reference>
<dbReference type="EMBL" id="JBHTBS010000017">
    <property type="protein sequence ID" value="MFC7339430.1"/>
    <property type="molecule type" value="Genomic_DNA"/>
</dbReference>